<sequence length="140" mass="15537">MRKDTPLRVQAVLKVLLQAHIQMPDEMSESAPANAAYEQLMMSQQLREQSNAPPEDCVMMDTCIPLIPTNANVKVELPSSAQKKGKPLGPLLIKFQPRPDYLLSQPDSRTYTALKFIQEPVPVTRAEADATTANQESSFV</sequence>
<evidence type="ECO:0000313" key="2">
    <source>
        <dbReference type="Proteomes" id="UP000281553"/>
    </source>
</evidence>
<protein>
    <submittedName>
        <fullName evidence="1">Uncharacterized protein</fullName>
    </submittedName>
</protein>
<dbReference type="OrthoDB" id="10449992at2759"/>
<organism evidence="1 2">
    <name type="scientific">Dibothriocephalus latus</name>
    <name type="common">Fish tapeworm</name>
    <name type="synonym">Diphyllobothrium latum</name>
    <dbReference type="NCBI Taxonomy" id="60516"/>
    <lineage>
        <taxon>Eukaryota</taxon>
        <taxon>Metazoa</taxon>
        <taxon>Spiralia</taxon>
        <taxon>Lophotrochozoa</taxon>
        <taxon>Platyhelminthes</taxon>
        <taxon>Cestoda</taxon>
        <taxon>Eucestoda</taxon>
        <taxon>Diphyllobothriidea</taxon>
        <taxon>Diphyllobothriidae</taxon>
        <taxon>Dibothriocephalus</taxon>
    </lineage>
</organism>
<evidence type="ECO:0000313" key="1">
    <source>
        <dbReference type="EMBL" id="VDN12714.1"/>
    </source>
</evidence>
<reference evidence="1 2" key="1">
    <citation type="submission" date="2018-11" db="EMBL/GenBank/DDBJ databases">
        <authorList>
            <consortium name="Pathogen Informatics"/>
        </authorList>
    </citation>
    <scope>NUCLEOTIDE SEQUENCE [LARGE SCALE GENOMIC DNA]</scope>
</reference>
<gene>
    <name evidence="1" type="ORF">DILT_LOCUS8545</name>
</gene>
<name>A0A3P7L847_DIBLA</name>
<dbReference type="EMBL" id="UYRU01054565">
    <property type="protein sequence ID" value="VDN12714.1"/>
    <property type="molecule type" value="Genomic_DNA"/>
</dbReference>
<dbReference type="AlphaFoldDB" id="A0A3P7L847"/>
<accession>A0A3P7L847</accession>
<keyword evidence="2" id="KW-1185">Reference proteome</keyword>
<dbReference type="Proteomes" id="UP000281553">
    <property type="component" value="Unassembled WGS sequence"/>
</dbReference>
<proteinExistence type="predicted"/>